<dbReference type="SUPFAM" id="SSF74982">
    <property type="entry name" value="Small protein B (SmpB)"/>
    <property type="match status" value="1"/>
</dbReference>
<organism evidence="5 7">
    <name type="scientific">Thalassospira marina</name>
    <dbReference type="NCBI Taxonomy" id="2048283"/>
    <lineage>
        <taxon>Bacteria</taxon>
        <taxon>Pseudomonadati</taxon>
        <taxon>Pseudomonadota</taxon>
        <taxon>Alphaproteobacteria</taxon>
        <taxon>Rhodospirillales</taxon>
        <taxon>Thalassospiraceae</taxon>
        <taxon>Thalassospira</taxon>
    </lineage>
</organism>
<dbReference type="OrthoDB" id="9805462at2"/>
<comment type="function">
    <text evidence="3">Required for rescue of stalled ribosomes mediated by trans-translation. Binds to transfer-messenger RNA (tmRNA), required for stable association of tmRNA with ribosomes. tmRNA and SmpB together mimic tRNA shape, replacing the anticodon stem-loop with SmpB. tmRNA is encoded by the ssrA gene; the 2 termini fold to resemble tRNA(Ala) and it encodes a 'tag peptide', a short internal open reading frame. During trans-translation Ala-aminoacylated tmRNA acts like a tRNA, entering the A-site of stalled ribosomes, displacing the stalled mRNA. The ribosome then switches to translate the ORF on the tmRNA; the nascent peptide is terminated with the 'tag peptide' encoded by the tmRNA and targeted for degradation. The ribosome is freed to recommence translation, which seems to be the essential function of trans-translation.</text>
</comment>
<dbReference type="GO" id="GO:0003723">
    <property type="term" value="F:RNA binding"/>
    <property type="evidence" value="ECO:0007669"/>
    <property type="project" value="UniProtKB-UniRule"/>
</dbReference>
<protein>
    <recommendedName>
        <fullName evidence="3">SsrA-binding protein</fullName>
    </recommendedName>
    <alternativeName>
        <fullName evidence="3">Small protein B</fullName>
    </alternativeName>
</protein>
<dbReference type="InterPro" id="IPR000037">
    <property type="entry name" value="SsrA-bd_prot"/>
</dbReference>
<evidence type="ECO:0000256" key="3">
    <source>
        <dbReference type="HAMAP-Rule" id="MF_00023"/>
    </source>
</evidence>
<reference evidence="5 7" key="1">
    <citation type="submission" date="2017-09" db="EMBL/GenBank/DDBJ databases">
        <title>Biodiversity and function of Thalassospira species in the particle-attached aromatic-hydrocarbon-degrading consortia from the surface seawater of the South China Sea.</title>
        <authorList>
            <person name="Dong C."/>
            <person name="Liu R."/>
            <person name="Shao Z."/>
        </authorList>
    </citation>
    <scope>NUCLEOTIDE SEQUENCE [LARGE SCALE GENOMIC DNA]</scope>
    <source>
        <strain evidence="5 7">CSC1P2</strain>
    </source>
</reference>
<dbReference type="Proteomes" id="UP000233458">
    <property type="component" value="Chromosome"/>
</dbReference>
<dbReference type="PANTHER" id="PTHR30308:SF2">
    <property type="entry name" value="SSRA-BINDING PROTEIN"/>
    <property type="match status" value="1"/>
</dbReference>
<dbReference type="NCBIfam" id="NF003843">
    <property type="entry name" value="PRK05422.1"/>
    <property type="match status" value="1"/>
</dbReference>
<proteinExistence type="inferred from homology"/>
<dbReference type="CDD" id="cd09294">
    <property type="entry name" value="SmpB"/>
    <property type="match status" value="1"/>
</dbReference>
<evidence type="ECO:0000256" key="2">
    <source>
        <dbReference type="ARBA" id="ARBA00022884"/>
    </source>
</evidence>
<dbReference type="AlphaFoldDB" id="A0A2N3KJD9"/>
<sequence length="158" mass="18356">MAAKKENSNSKLVAQNRRARFDYFLLETFEAGLALRGTEVKSLREGKGNIQESYAEPKNGEVWLINAYIPEYQSKMPFGHEERRPRKLLLHKREITKMSDAVNKKGTTLVPVKIYFNDRGIAKLELAIAEGKRKADKRETIKERDWQRDKARILRDHG</sequence>
<dbReference type="PANTHER" id="PTHR30308">
    <property type="entry name" value="TMRNA-BINDING COMPONENT OF TRANS-TRANSLATION TAGGING COMPLEX"/>
    <property type="match status" value="1"/>
</dbReference>
<comment type="similarity">
    <text evidence="3">Belongs to the SmpB family.</text>
</comment>
<dbReference type="Gene3D" id="2.40.280.10">
    <property type="match status" value="1"/>
</dbReference>
<dbReference type="HAMAP" id="MF_00023">
    <property type="entry name" value="SmpB"/>
    <property type="match status" value="1"/>
</dbReference>
<dbReference type="GO" id="GO:0005829">
    <property type="term" value="C:cytosol"/>
    <property type="evidence" value="ECO:0007669"/>
    <property type="project" value="TreeGrafter"/>
</dbReference>
<dbReference type="EMBL" id="NWTK01000015">
    <property type="protein sequence ID" value="PKR50654.1"/>
    <property type="molecule type" value="Genomic_DNA"/>
</dbReference>
<dbReference type="NCBIfam" id="TIGR00086">
    <property type="entry name" value="smpB"/>
    <property type="match status" value="1"/>
</dbReference>
<evidence type="ECO:0000313" key="5">
    <source>
        <dbReference type="EMBL" id="PKR50654.1"/>
    </source>
</evidence>
<evidence type="ECO:0000256" key="1">
    <source>
        <dbReference type="ARBA" id="ARBA00022490"/>
    </source>
</evidence>
<gene>
    <name evidence="3" type="primary">smpB</name>
    <name evidence="5" type="ORF">COO20_19605</name>
    <name evidence="4" type="ORF">CSC3H3_09985</name>
</gene>
<dbReference type="EMBL" id="CP024199">
    <property type="protein sequence ID" value="AUG53005.1"/>
    <property type="molecule type" value="Genomic_DNA"/>
</dbReference>
<dbReference type="InterPro" id="IPR020081">
    <property type="entry name" value="SsrA-bd_prot_CS"/>
</dbReference>
<keyword evidence="2 3" id="KW-0694">RNA-binding</keyword>
<dbReference type="GO" id="GO:0070930">
    <property type="term" value="P:trans-translation-dependent protein tagging"/>
    <property type="evidence" value="ECO:0007669"/>
    <property type="project" value="TreeGrafter"/>
</dbReference>
<reference evidence="4 6" key="2">
    <citation type="submission" date="2017-10" db="EMBL/GenBank/DDBJ databases">
        <title>Biodiversity and function of Thalassospira species in the particle-attached aromatic-hydrocarbon-degrading consortia from the surface seawater of the China South Sea.</title>
        <authorList>
            <person name="Dong C."/>
            <person name="Liu R."/>
            <person name="Shao Z."/>
        </authorList>
    </citation>
    <scope>NUCLEOTIDE SEQUENCE [LARGE SCALE GENOMIC DNA]</scope>
    <source>
        <strain evidence="4 6">CSC3H3</strain>
    </source>
</reference>
<evidence type="ECO:0000313" key="6">
    <source>
        <dbReference type="Proteomes" id="UP000233458"/>
    </source>
</evidence>
<dbReference type="RefSeq" id="WP_101269673.1">
    <property type="nucleotide sequence ID" value="NZ_CP024199.1"/>
</dbReference>
<keyword evidence="1 3" id="KW-0963">Cytoplasm</keyword>
<dbReference type="GO" id="GO:0070929">
    <property type="term" value="P:trans-translation"/>
    <property type="evidence" value="ECO:0007669"/>
    <property type="project" value="UniProtKB-UniRule"/>
</dbReference>
<accession>A0A2N3KJD9</accession>
<evidence type="ECO:0000313" key="4">
    <source>
        <dbReference type="EMBL" id="AUG53005.1"/>
    </source>
</evidence>
<dbReference type="PROSITE" id="PS01317">
    <property type="entry name" value="SSRP"/>
    <property type="match status" value="1"/>
</dbReference>
<dbReference type="InterPro" id="IPR023620">
    <property type="entry name" value="SmpB"/>
</dbReference>
<name>A0A2N3KJD9_9PROT</name>
<comment type="subcellular location">
    <subcellularLocation>
        <location evidence="3">Cytoplasm</location>
    </subcellularLocation>
    <text evidence="3">The tmRNA-SmpB complex associates with stalled 70S ribosomes.</text>
</comment>
<dbReference type="KEGG" id="thac:CSC3H3_09985"/>
<evidence type="ECO:0000313" key="7">
    <source>
        <dbReference type="Proteomes" id="UP000233597"/>
    </source>
</evidence>
<dbReference type="Proteomes" id="UP000233597">
    <property type="component" value="Unassembled WGS sequence"/>
</dbReference>
<dbReference type="Pfam" id="PF01668">
    <property type="entry name" value="SmpB"/>
    <property type="match status" value="1"/>
</dbReference>
<keyword evidence="6" id="KW-1185">Reference proteome</keyword>